<dbReference type="Proteomes" id="UP001059745">
    <property type="component" value="Chromosome 1"/>
</dbReference>
<reference evidence="2" key="2">
    <citation type="submission" date="2017-09" db="EMBL/GenBank/DDBJ databases">
        <title>FDA dAtabase for Regulatory Grade micrObial Sequences (FDA-ARGOS): Supporting development and validation of Infectious Disease Dx tests.</title>
        <authorList>
            <person name="Minogue T."/>
            <person name="Wolcott M."/>
            <person name="Wasieloski L."/>
            <person name="Aguilar W."/>
            <person name="Moore D."/>
            <person name="Tallon L.J."/>
            <person name="Sadzewicz L."/>
            <person name="Ott S."/>
            <person name="Zhao X."/>
            <person name="Nagaraj S."/>
            <person name="Vavikolanu K."/>
            <person name="Aluvathingal J."/>
            <person name="Nadendla S."/>
            <person name="Sichtig H."/>
        </authorList>
    </citation>
    <scope>NUCLEOTIDE SEQUENCE</scope>
    <source>
        <strain evidence="2">FDAARGOS_390</strain>
    </source>
</reference>
<organism evidence="2 4">
    <name type="scientific">Burkholderia gladioli</name>
    <name type="common">Pseudomonas marginata</name>
    <name type="synonym">Phytomonas marginata</name>
    <dbReference type="NCBI Taxonomy" id="28095"/>
    <lineage>
        <taxon>Bacteria</taxon>
        <taxon>Pseudomonadati</taxon>
        <taxon>Pseudomonadota</taxon>
        <taxon>Betaproteobacteria</taxon>
        <taxon>Burkholderiales</taxon>
        <taxon>Burkholderiaceae</taxon>
        <taxon>Burkholderia</taxon>
    </lineage>
</organism>
<dbReference type="OMA" id="HIARCAI"/>
<evidence type="ECO:0000313" key="2">
    <source>
        <dbReference type="EMBL" id="PEH40402.1"/>
    </source>
</evidence>
<feature type="signal peptide" evidence="1">
    <location>
        <begin position="1"/>
        <end position="21"/>
    </location>
</feature>
<protein>
    <recommendedName>
        <fullName evidence="5">Lipoprotein</fullName>
    </recommendedName>
</protein>
<evidence type="ECO:0000256" key="1">
    <source>
        <dbReference type="SAM" id="SignalP"/>
    </source>
</evidence>
<dbReference type="EMBL" id="PDDY01000004">
    <property type="protein sequence ID" value="PEH40402.1"/>
    <property type="molecule type" value="Genomic_DNA"/>
</dbReference>
<evidence type="ECO:0000313" key="3">
    <source>
        <dbReference type="EMBL" id="UWX70439.1"/>
    </source>
</evidence>
<feature type="chain" id="PRO_5011844139" description="Lipoprotein" evidence="1">
    <location>
        <begin position="22"/>
        <end position="133"/>
    </location>
</feature>
<reference evidence="4" key="1">
    <citation type="submission" date="2017-09" db="EMBL/GenBank/DDBJ databases">
        <title>FDA dAtabase for Regulatory Grade micrObial Sequences (FDA-ARGOS): Supporting development and validation of Infectious Disease Dx tests.</title>
        <authorList>
            <person name="Minogue T."/>
            <person name="Wolcott M."/>
            <person name="Wasieloski L."/>
            <person name="Aguilar W."/>
            <person name="Moore D."/>
            <person name="Tallon L."/>
            <person name="Sadzewicz L."/>
            <person name="Ott S."/>
            <person name="Zhao X."/>
            <person name="Nagaraj S."/>
            <person name="Vavikolanu K."/>
            <person name="Aluvathingal J."/>
            <person name="Nadendla S."/>
            <person name="Sichtig H."/>
        </authorList>
    </citation>
    <scope>NUCLEOTIDE SEQUENCE [LARGE SCALE GENOMIC DNA]</scope>
    <source>
        <strain evidence="4">FDAARGOS_390</strain>
    </source>
</reference>
<dbReference type="Proteomes" id="UP000220629">
    <property type="component" value="Unassembled WGS sequence"/>
</dbReference>
<dbReference type="RefSeq" id="WP_013696324.1">
    <property type="nucleotide sequence ID" value="NZ_CADEPO010000030.1"/>
</dbReference>
<proteinExistence type="predicted"/>
<evidence type="ECO:0008006" key="5">
    <source>
        <dbReference type="Google" id="ProtNLM"/>
    </source>
</evidence>
<dbReference type="EMBL" id="CP104214">
    <property type="protein sequence ID" value="UWX70439.1"/>
    <property type="molecule type" value="Genomic_DNA"/>
</dbReference>
<sequence length="133" mass="13561">MNAPNSLIARLLLAAAAVATIAGCGSSNGPRPLAQSQAAAIGAPPGAMIYVSSGLTAPQIERCLSGRMSGTRVQQQGSAATLLVGPRSTDEDWRITLEQNAAAGTTIAVYPPSSGEGEPDETTLRYHLARCAV</sequence>
<accession>A0A095X8T4</accession>
<dbReference type="GeneID" id="66456141"/>
<dbReference type="AlphaFoldDB" id="A0A095X8T4"/>
<gene>
    <name evidence="2" type="ORF">CRM94_37505</name>
    <name evidence="3" type="ORF">NYZ96_01285</name>
</gene>
<evidence type="ECO:0000313" key="4">
    <source>
        <dbReference type="Proteomes" id="UP000220629"/>
    </source>
</evidence>
<reference evidence="3" key="3">
    <citation type="submission" date="2022-09" db="EMBL/GenBank/DDBJ databases">
        <title>Genomic of Burkholderia gladioli.</title>
        <authorList>
            <person name="Wu H."/>
        </authorList>
    </citation>
    <scope>NUCLEOTIDE SEQUENCE</scope>
    <source>
        <strain evidence="3">ZN-S4</strain>
    </source>
</reference>
<keyword evidence="1" id="KW-0732">Signal</keyword>
<name>A0A095X8T4_BURGA</name>